<evidence type="ECO:0000313" key="3">
    <source>
        <dbReference type="EMBL" id="PZX18752.1"/>
    </source>
</evidence>
<protein>
    <submittedName>
        <fullName evidence="3">Putative secreted protein</fullName>
    </submittedName>
</protein>
<gene>
    <name evidence="3" type="ORF">LX81_00445</name>
</gene>
<dbReference type="EMBL" id="QKZL01000002">
    <property type="protein sequence ID" value="PZX18752.1"/>
    <property type="molecule type" value="Genomic_DNA"/>
</dbReference>
<feature type="signal peptide" evidence="2">
    <location>
        <begin position="1"/>
        <end position="20"/>
    </location>
</feature>
<sequence>MRNFAMIAVAAAAFGGTASAATINLTYNITAEVTEGYRATTSGVDPSIYPNSEYTGPVVGEIVDLILPVMVDSDTGYFEENGFSRAREQYEVDLSTGALFAYIMPDDDSAYSYDLEADGTGEIFIQTTILPEGSNGDLFDSIKYDVLSWSVDGLPEMTDVAPVPLPGAMPLLLVALAGAGWVARRRSS</sequence>
<evidence type="ECO:0000256" key="1">
    <source>
        <dbReference type="SAM" id="Phobius"/>
    </source>
</evidence>
<proteinExistence type="predicted"/>
<reference evidence="3 4" key="1">
    <citation type="submission" date="2018-06" db="EMBL/GenBank/DDBJ databases">
        <title>Genomic Encyclopedia of Archaeal and Bacterial Type Strains, Phase II (KMG-II): from individual species to whole genera.</title>
        <authorList>
            <person name="Goeker M."/>
        </authorList>
    </citation>
    <scope>NUCLEOTIDE SEQUENCE [LARGE SCALE GENOMIC DNA]</scope>
    <source>
        <strain evidence="3 4">DSM 22009</strain>
    </source>
</reference>
<keyword evidence="1" id="KW-0812">Transmembrane</keyword>
<keyword evidence="1" id="KW-0472">Membrane</keyword>
<dbReference type="AlphaFoldDB" id="A0A2W7P5R5"/>
<organism evidence="3 4">
    <name type="scientific">Palleronia aestuarii</name>
    <dbReference type="NCBI Taxonomy" id="568105"/>
    <lineage>
        <taxon>Bacteria</taxon>
        <taxon>Pseudomonadati</taxon>
        <taxon>Pseudomonadota</taxon>
        <taxon>Alphaproteobacteria</taxon>
        <taxon>Rhodobacterales</taxon>
        <taxon>Roseobacteraceae</taxon>
        <taxon>Palleronia</taxon>
    </lineage>
</organism>
<name>A0A2W7P5R5_9RHOB</name>
<feature type="transmembrane region" description="Helical" evidence="1">
    <location>
        <begin position="163"/>
        <end position="183"/>
    </location>
</feature>
<dbReference type="RefSeq" id="WP_111535658.1">
    <property type="nucleotide sequence ID" value="NZ_QKZL01000002.1"/>
</dbReference>
<comment type="caution">
    <text evidence="3">The sequence shown here is derived from an EMBL/GenBank/DDBJ whole genome shotgun (WGS) entry which is preliminary data.</text>
</comment>
<dbReference type="Proteomes" id="UP000248916">
    <property type="component" value="Unassembled WGS sequence"/>
</dbReference>
<feature type="chain" id="PRO_5016014099" evidence="2">
    <location>
        <begin position="21"/>
        <end position="188"/>
    </location>
</feature>
<keyword evidence="2" id="KW-0732">Signal</keyword>
<keyword evidence="1" id="KW-1133">Transmembrane helix</keyword>
<accession>A0A2W7P5R5</accession>
<evidence type="ECO:0000313" key="4">
    <source>
        <dbReference type="Proteomes" id="UP000248916"/>
    </source>
</evidence>
<evidence type="ECO:0000256" key="2">
    <source>
        <dbReference type="SAM" id="SignalP"/>
    </source>
</evidence>
<keyword evidence="4" id="KW-1185">Reference proteome</keyword>